<evidence type="ECO:0000313" key="13">
    <source>
        <dbReference type="Proteomes" id="UP000002051"/>
    </source>
</evidence>
<keyword evidence="13" id="KW-1185">Reference proteome</keyword>
<name>A0A072V7W6_MEDTR</name>
<reference evidence="14" key="4">
    <citation type="journal article" date="2018" name="Nat. Plants">
        <title>Whole-genome landscape of Medicago truncatula symbiotic genes.</title>
        <authorList>
            <person name="Pecrix Y."/>
            <person name="Staton S.E."/>
            <person name="Sallet E."/>
            <person name="Lelandais-Briere C."/>
            <person name="Moreau S."/>
            <person name="Carrere S."/>
            <person name="Blein T."/>
            <person name="Jardinaud M.F."/>
            <person name="Latrasse D."/>
            <person name="Zouine M."/>
            <person name="Zahm M."/>
            <person name="Kreplak J."/>
            <person name="Mayjonade B."/>
            <person name="Satge C."/>
            <person name="Perez M."/>
            <person name="Cauet S."/>
            <person name="Marande W."/>
            <person name="Chantry-Darmon C."/>
            <person name="Lopez-Roques C."/>
            <person name="Bouchez O."/>
            <person name="Berard A."/>
            <person name="Debelle F."/>
            <person name="Munos S."/>
            <person name="Bendahmane A."/>
            <person name="Berges H."/>
            <person name="Niebel A."/>
            <person name="Buitink J."/>
            <person name="Frugier F."/>
            <person name="Benhamed M."/>
            <person name="Crespi M."/>
            <person name="Gouzy J."/>
            <person name="Gamas P."/>
        </authorList>
    </citation>
    <scope>NUCLEOTIDE SEQUENCE [LARGE SCALE GENOMIC DNA]</scope>
    <source>
        <strain evidence="14">cv. Jemalong A17</strain>
    </source>
</reference>
<dbReference type="GO" id="GO:0031640">
    <property type="term" value="P:killing of cells of another organism"/>
    <property type="evidence" value="ECO:0007669"/>
    <property type="project" value="UniProtKB-UniRule"/>
</dbReference>
<feature type="chain" id="PRO_5014500463" description="Defensin-like protein" evidence="9">
    <location>
        <begin position="23"/>
        <end position="142"/>
    </location>
</feature>
<evidence type="ECO:0000256" key="7">
    <source>
        <dbReference type="ARBA" id="ARBA00022821"/>
    </source>
</evidence>
<gene>
    <name evidence="10" type="ordered locus">MTR_2g037505</name>
    <name evidence="11" type="ORF">MtrunA17_Chr2g0298451</name>
</gene>
<keyword evidence="3 9" id="KW-0964">Secreted</keyword>
<evidence type="ECO:0000313" key="14">
    <source>
        <dbReference type="Proteomes" id="UP000265566"/>
    </source>
</evidence>
<dbReference type="PANTHER" id="PTHR36788:SF2">
    <property type="entry name" value="DEFENSIN-LIKE PROTEIN 183"/>
    <property type="match status" value="1"/>
</dbReference>
<keyword evidence="4 9" id="KW-0929">Antimicrobial</keyword>
<evidence type="ECO:0000256" key="4">
    <source>
        <dbReference type="ARBA" id="ARBA00022529"/>
    </source>
</evidence>
<feature type="signal peptide" evidence="9">
    <location>
        <begin position="1"/>
        <end position="22"/>
    </location>
</feature>
<keyword evidence="7 9" id="KW-0611">Plant defense</keyword>
<dbReference type="EMBL" id="PSQE01000002">
    <property type="protein sequence ID" value="RHN73435.1"/>
    <property type="molecule type" value="Genomic_DNA"/>
</dbReference>
<dbReference type="PANTHER" id="PTHR36788">
    <property type="entry name" value="DEFENSIN-LIKE PROTEIN 183"/>
    <property type="match status" value="1"/>
</dbReference>
<keyword evidence="8" id="KW-1015">Disulfide bond</keyword>
<evidence type="ECO:0000313" key="11">
    <source>
        <dbReference type="EMBL" id="RHN73435.1"/>
    </source>
</evidence>
<organism evidence="10 13">
    <name type="scientific">Medicago truncatula</name>
    <name type="common">Barrel medic</name>
    <name type="synonym">Medicago tribuloides</name>
    <dbReference type="NCBI Taxonomy" id="3880"/>
    <lineage>
        <taxon>Eukaryota</taxon>
        <taxon>Viridiplantae</taxon>
        <taxon>Streptophyta</taxon>
        <taxon>Embryophyta</taxon>
        <taxon>Tracheophyta</taxon>
        <taxon>Spermatophyta</taxon>
        <taxon>Magnoliopsida</taxon>
        <taxon>eudicotyledons</taxon>
        <taxon>Gunneridae</taxon>
        <taxon>Pentapetalae</taxon>
        <taxon>rosids</taxon>
        <taxon>fabids</taxon>
        <taxon>Fabales</taxon>
        <taxon>Fabaceae</taxon>
        <taxon>Papilionoideae</taxon>
        <taxon>50 kb inversion clade</taxon>
        <taxon>NPAAA clade</taxon>
        <taxon>Hologalegina</taxon>
        <taxon>IRL clade</taxon>
        <taxon>Trifolieae</taxon>
        <taxon>Medicago</taxon>
    </lineage>
</organism>
<dbReference type="EMBL" id="CM001218">
    <property type="protein sequence ID" value="KEH37433.1"/>
    <property type="molecule type" value="Genomic_DNA"/>
</dbReference>
<reference evidence="10 13" key="1">
    <citation type="journal article" date="2011" name="Nature">
        <title>The Medicago genome provides insight into the evolution of rhizobial symbioses.</title>
        <authorList>
            <person name="Young N.D."/>
            <person name="Debelle F."/>
            <person name="Oldroyd G.E."/>
            <person name="Geurts R."/>
            <person name="Cannon S.B."/>
            <person name="Udvardi M.K."/>
            <person name="Benedito V.A."/>
            <person name="Mayer K.F."/>
            <person name="Gouzy J."/>
            <person name="Schoof H."/>
            <person name="Van de Peer Y."/>
            <person name="Proost S."/>
            <person name="Cook D.R."/>
            <person name="Meyers B.C."/>
            <person name="Spannagl M."/>
            <person name="Cheung F."/>
            <person name="De Mita S."/>
            <person name="Krishnakumar V."/>
            <person name="Gundlach H."/>
            <person name="Zhou S."/>
            <person name="Mudge J."/>
            <person name="Bharti A.K."/>
            <person name="Murray J.D."/>
            <person name="Naoumkina M.A."/>
            <person name="Rosen B."/>
            <person name="Silverstein K.A."/>
            <person name="Tang H."/>
            <person name="Rombauts S."/>
            <person name="Zhao P.X."/>
            <person name="Zhou P."/>
            <person name="Barbe V."/>
            <person name="Bardou P."/>
            <person name="Bechner M."/>
            <person name="Bellec A."/>
            <person name="Berger A."/>
            <person name="Berges H."/>
            <person name="Bidwell S."/>
            <person name="Bisseling T."/>
            <person name="Choisne N."/>
            <person name="Couloux A."/>
            <person name="Denny R."/>
            <person name="Deshpande S."/>
            <person name="Dai X."/>
            <person name="Doyle J.J."/>
            <person name="Dudez A.M."/>
            <person name="Farmer A.D."/>
            <person name="Fouteau S."/>
            <person name="Franken C."/>
            <person name="Gibelin C."/>
            <person name="Gish J."/>
            <person name="Goldstein S."/>
            <person name="Gonzalez A.J."/>
            <person name="Green P.J."/>
            <person name="Hallab A."/>
            <person name="Hartog M."/>
            <person name="Hua A."/>
            <person name="Humphray S.J."/>
            <person name="Jeong D.H."/>
            <person name="Jing Y."/>
            <person name="Jocker A."/>
            <person name="Kenton S.M."/>
            <person name="Kim D.J."/>
            <person name="Klee K."/>
            <person name="Lai H."/>
            <person name="Lang C."/>
            <person name="Lin S."/>
            <person name="Macmil S.L."/>
            <person name="Magdelenat G."/>
            <person name="Matthews L."/>
            <person name="McCorrison J."/>
            <person name="Monaghan E.L."/>
            <person name="Mun J.H."/>
            <person name="Najar F.Z."/>
            <person name="Nicholson C."/>
            <person name="Noirot C."/>
            <person name="O'Bleness M."/>
            <person name="Paule C.R."/>
            <person name="Poulain J."/>
            <person name="Prion F."/>
            <person name="Qin B."/>
            <person name="Qu C."/>
            <person name="Retzel E.F."/>
            <person name="Riddle C."/>
            <person name="Sallet E."/>
            <person name="Samain S."/>
            <person name="Samson N."/>
            <person name="Sanders I."/>
            <person name="Saurat O."/>
            <person name="Scarpelli C."/>
            <person name="Schiex T."/>
            <person name="Segurens B."/>
            <person name="Severin A.J."/>
            <person name="Sherrier D.J."/>
            <person name="Shi R."/>
            <person name="Sims S."/>
            <person name="Singer S.R."/>
            <person name="Sinharoy S."/>
            <person name="Sterck L."/>
            <person name="Viollet A."/>
            <person name="Wang B.B."/>
            <person name="Wang K."/>
            <person name="Wang M."/>
            <person name="Wang X."/>
            <person name="Warfsmann J."/>
            <person name="Weissenbach J."/>
            <person name="White D.D."/>
            <person name="White J.D."/>
            <person name="Wiley G.B."/>
            <person name="Wincker P."/>
            <person name="Xing Y."/>
            <person name="Yang L."/>
            <person name="Yao Z."/>
            <person name="Ying F."/>
            <person name="Zhai J."/>
            <person name="Zhou L."/>
            <person name="Zuber A."/>
            <person name="Denarie J."/>
            <person name="Dixon R.A."/>
            <person name="May G.D."/>
            <person name="Schwartz D.C."/>
            <person name="Rogers J."/>
            <person name="Quetier F."/>
            <person name="Town C.D."/>
            <person name="Roe B.A."/>
        </authorList>
    </citation>
    <scope>NUCLEOTIDE SEQUENCE [LARGE SCALE GENOMIC DNA]</scope>
    <source>
        <strain evidence="10">A17</strain>
        <strain evidence="12 13">cv. Jemalong A17</strain>
    </source>
</reference>
<evidence type="ECO:0000256" key="2">
    <source>
        <dbReference type="ARBA" id="ARBA00006722"/>
    </source>
</evidence>
<evidence type="ECO:0000256" key="1">
    <source>
        <dbReference type="ARBA" id="ARBA00004613"/>
    </source>
</evidence>
<dbReference type="AlphaFoldDB" id="A0A072V7W6"/>
<reference evidence="12" key="3">
    <citation type="submission" date="2015-04" db="UniProtKB">
        <authorList>
            <consortium name="EnsemblPlants"/>
        </authorList>
    </citation>
    <scope>IDENTIFICATION</scope>
    <source>
        <strain evidence="12">cv. Jemalong A17</strain>
    </source>
</reference>
<comment type="similarity">
    <text evidence="2 9">Belongs to the DEFL family.</text>
</comment>
<proteinExistence type="inferred from homology"/>
<dbReference type="GO" id="GO:0050832">
    <property type="term" value="P:defense response to fungus"/>
    <property type="evidence" value="ECO:0007669"/>
    <property type="project" value="UniProtKB-UniRule"/>
</dbReference>
<evidence type="ECO:0000256" key="9">
    <source>
        <dbReference type="RuleBase" id="RU367109"/>
    </source>
</evidence>
<protein>
    <recommendedName>
        <fullName evidence="9">Defensin-like protein</fullName>
    </recommendedName>
</protein>
<dbReference type="Gramene" id="rna9248">
    <property type="protein sequence ID" value="RHN73435.1"/>
    <property type="gene ID" value="gene9248"/>
</dbReference>
<dbReference type="InterPro" id="IPR039641">
    <property type="entry name" value="LCR"/>
</dbReference>
<reference evidence="10 13" key="2">
    <citation type="journal article" date="2014" name="BMC Genomics">
        <title>An improved genome release (version Mt4.0) for the model legume Medicago truncatula.</title>
        <authorList>
            <person name="Tang H."/>
            <person name="Krishnakumar V."/>
            <person name="Bidwell S."/>
            <person name="Rosen B."/>
            <person name="Chan A."/>
            <person name="Zhou S."/>
            <person name="Gentzbittel L."/>
            <person name="Childs K.L."/>
            <person name="Yandell M."/>
            <person name="Gundlach H."/>
            <person name="Mayer K.F."/>
            <person name="Schwartz D.C."/>
            <person name="Town C.D."/>
        </authorList>
    </citation>
    <scope>GENOME REANNOTATION</scope>
    <source>
        <strain evidence="10">A17</strain>
        <strain evidence="12 13">cv. Jemalong A17</strain>
    </source>
</reference>
<evidence type="ECO:0000313" key="12">
    <source>
        <dbReference type="EnsemblPlants" id="KEH37433"/>
    </source>
</evidence>
<evidence type="ECO:0000256" key="8">
    <source>
        <dbReference type="ARBA" id="ARBA00023157"/>
    </source>
</evidence>
<evidence type="ECO:0000256" key="6">
    <source>
        <dbReference type="ARBA" id="ARBA00022729"/>
    </source>
</evidence>
<reference evidence="11" key="5">
    <citation type="journal article" date="2018" name="Nat. Plants">
        <title>Whole-genome landscape of Medicago truncatula symbiotic genes.</title>
        <authorList>
            <person name="Pecrix Y."/>
            <person name="Gamas P."/>
            <person name="Carrere S."/>
        </authorList>
    </citation>
    <scope>NUCLEOTIDE SEQUENCE</scope>
    <source>
        <tissue evidence="11">Leaves</tissue>
    </source>
</reference>
<dbReference type="GO" id="GO:0005576">
    <property type="term" value="C:extracellular region"/>
    <property type="evidence" value="ECO:0007669"/>
    <property type="project" value="UniProtKB-SubCell"/>
</dbReference>
<keyword evidence="6 9" id="KW-0732">Signal</keyword>
<dbReference type="Proteomes" id="UP000265566">
    <property type="component" value="Chromosome 2"/>
</dbReference>
<evidence type="ECO:0000256" key="5">
    <source>
        <dbReference type="ARBA" id="ARBA00022577"/>
    </source>
</evidence>
<evidence type="ECO:0000313" key="10">
    <source>
        <dbReference type="EMBL" id="KEH37433.1"/>
    </source>
</evidence>
<dbReference type="PaxDb" id="3880-AES65276"/>
<dbReference type="EnsemblPlants" id="KEH37433">
    <property type="protein sequence ID" value="KEH37433"/>
    <property type="gene ID" value="MTR_2g037505"/>
</dbReference>
<comment type="subcellular location">
    <subcellularLocation>
        <location evidence="1 9">Secreted</location>
    </subcellularLocation>
</comment>
<evidence type="ECO:0000256" key="3">
    <source>
        <dbReference type="ARBA" id="ARBA00022525"/>
    </source>
</evidence>
<dbReference type="HOGENOM" id="CLU_1818695_0_0_1"/>
<keyword evidence="5 9" id="KW-0295">Fungicide</keyword>
<sequence>MLFISLFMLFFFSIPNLWEHSAINTSWRKMLKNCVGSCSRMDCNTHCIENGAISSSCYYYNKCTCFFDTTSSTTTISEVPRCSFGYGICEDDCDSNCCSSRCARKYSFFNKYITGTCAQYVGNDLQYLNDRYCICEYDDEEY</sequence>
<accession>A0A072V7W6</accession>
<dbReference type="Proteomes" id="UP000002051">
    <property type="component" value="Chromosome 2"/>
</dbReference>